<feature type="domain" description="Tyrosine-protein kinase G-rich" evidence="3">
    <location>
        <begin position="317"/>
        <end position="388"/>
    </location>
</feature>
<sequence length="445" mass="48049">MSLIQFLRMLAARRSIIWATLIACFFTATAAAFLLPPRFEAKNRVLFDLTRPDPMTGQLLATNAVGNYIATQLKLITDIQTIGPVVDKLGWAADPAVQARFDAAGAPGGDIREWLAEQIIDQTEARFAETSNIIEIRYRGADPVSSQRIAEAIREAFLQQNRDSRQNNAQRGAATYAEQARNALAQLREAEEARTAYAKENGIVLQAGDVDLESAKLAALSAQSTAPVAAQMAAPPSPARMQLEGLKQQIAQAQQTLGPNHPTYQALLRQKESLEAEAARGGGGMIGGTSRAEIEASYQTQKARVLAQADKIDKLNQMQQDILVRREAYVKLAARAEELAGQAKLSVSNMEPLGNTSLPAKPAWPNKPLIMGGSVALGLVLGILLALLVELLARRVRSDEDLEYASGVPVLAIVGSRRATDGLAARLINFIDRKGADRRRALAEG</sequence>
<proteinExistence type="predicted"/>
<evidence type="ECO:0000256" key="1">
    <source>
        <dbReference type="SAM" id="Coils"/>
    </source>
</evidence>
<accession>A0A7Z2NVP9</accession>
<dbReference type="AlphaFoldDB" id="A0A7Z2NVP9"/>
<protein>
    <submittedName>
        <fullName evidence="4">Exopolysaccharide biosynthesis protein EpsF</fullName>
    </submittedName>
</protein>
<organism evidence="4 5">
    <name type="scientific">Sphingomonas changnyeongensis</name>
    <dbReference type="NCBI Taxonomy" id="2698679"/>
    <lineage>
        <taxon>Bacteria</taxon>
        <taxon>Pseudomonadati</taxon>
        <taxon>Pseudomonadota</taxon>
        <taxon>Alphaproteobacteria</taxon>
        <taxon>Sphingomonadales</taxon>
        <taxon>Sphingomonadaceae</taxon>
        <taxon>Sphingomonas</taxon>
    </lineage>
</organism>
<dbReference type="EMBL" id="CP047895">
    <property type="protein sequence ID" value="QHL90124.1"/>
    <property type="molecule type" value="Genomic_DNA"/>
</dbReference>
<keyword evidence="2" id="KW-0812">Transmembrane</keyword>
<dbReference type="GO" id="GO:0004713">
    <property type="term" value="F:protein tyrosine kinase activity"/>
    <property type="evidence" value="ECO:0007669"/>
    <property type="project" value="TreeGrafter"/>
</dbReference>
<keyword evidence="5" id="KW-1185">Reference proteome</keyword>
<feature type="transmembrane region" description="Helical" evidence="2">
    <location>
        <begin position="369"/>
        <end position="389"/>
    </location>
</feature>
<name>A0A7Z2NVP9_9SPHN</name>
<keyword evidence="2" id="KW-0472">Membrane</keyword>
<dbReference type="RefSeq" id="WP_160592004.1">
    <property type="nucleotide sequence ID" value="NZ_CP047895.1"/>
</dbReference>
<evidence type="ECO:0000313" key="4">
    <source>
        <dbReference type="EMBL" id="QHL90124.1"/>
    </source>
</evidence>
<evidence type="ECO:0000259" key="3">
    <source>
        <dbReference type="Pfam" id="PF13807"/>
    </source>
</evidence>
<dbReference type="PANTHER" id="PTHR32309:SF13">
    <property type="entry name" value="FERRIC ENTEROBACTIN TRANSPORT PROTEIN FEPE"/>
    <property type="match status" value="1"/>
</dbReference>
<dbReference type="InterPro" id="IPR032807">
    <property type="entry name" value="GNVR"/>
</dbReference>
<dbReference type="KEGG" id="schy:GVO57_03845"/>
<dbReference type="PANTHER" id="PTHR32309">
    <property type="entry name" value="TYROSINE-PROTEIN KINASE"/>
    <property type="match status" value="1"/>
</dbReference>
<evidence type="ECO:0000256" key="2">
    <source>
        <dbReference type="SAM" id="Phobius"/>
    </source>
</evidence>
<dbReference type="Proteomes" id="UP000464468">
    <property type="component" value="Chromosome"/>
</dbReference>
<reference evidence="4 5" key="1">
    <citation type="submission" date="2020-01" db="EMBL/GenBank/DDBJ databases">
        <title>Sphingomonas sp. C33 whole genome sequece.</title>
        <authorList>
            <person name="Park C."/>
        </authorList>
    </citation>
    <scope>NUCLEOTIDE SEQUENCE [LARGE SCALE GENOMIC DNA]</scope>
    <source>
        <strain evidence="4 5">C33</strain>
    </source>
</reference>
<gene>
    <name evidence="4" type="ORF">GVO57_03845</name>
</gene>
<evidence type="ECO:0000313" key="5">
    <source>
        <dbReference type="Proteomes" id="UP000464468"/>
    </source>
</evidence>
<dbReference type="Pfam" id="PF13807">
    <property type="entry name" value="GNVR"/>
    <property type="match status" value="1"/>
</dbReference>
<keyword evidence="1" id="KW-0175">Coiled coil</keyword>
<dbReference type="GO" id="GO:0005886">
    <property type="term" value="C:plasma membrane"/>
    <property type="evidence" value="ECO:0007669"/>
    <property type="project" value="TreeGrafter"/>
</dbReference>
<feature type="coiled-coil region" evidence="1">
    <location>
        <begin position="173"/>
        <end position="200"/>
    </location>
</feature>
<dbReference type="InterPro" id="IPR050445">
    <property type="entry name" value="Bact_polysacc_biosynth/exp"/>
</dbReference>
<keyword evidence="2" id="KW-1133">Transmembrane helix</keyword>